<protein>
    <submittedName>
        <fullName evidence="8">Uncharacterized protein LOC107270837</fullName>
    </submittedName>
</protein>
<sequence>MLLSYFMHTWNMNNSLKKLAEKGIIQDVSDTTMYYDYLCKSWLKESDYKNHIFKSKHQFALSAFKKEFKIHGATVTCRVCEFEGDWPAAISHKRECHGSPIKHPSHDMYARFLMNTIIKKKQQYYCHVCSYELSNCLTTLNHIETLNHQDEKAKHDLSNPSLKKDLLKECDYKRIVYGCIYIGDNGFFICYTCKSYLLDIPSCLQHLDSCSNGDIKNLNLNCKVDDSTSDDNGSNKTYNTNGNSNMLSHLVSQCTQQTDLRITRSQIRQGNVVKLVPECMQSDVSAITLVKKLIPLLPQKREKKVKTGKIPEIDDHFNQKFLKYHADDIDTMDGIGNAEIKLSTQRSVRKKSSYIHCLLCNKKIMDDIHSYYQHLHTNYHISILTSTEAINDKCNRCKENKKRGKTIGEMKRDINLIEEFIVLHNTKQVNCVICNCIFLNETDVIRKHTLNKQHKENHDYARKVSEQLFENVVSFSLNWYNTYKYYSCLNNQKFKSDIDFKAVLNEYASKPKDLSKVCNLHDEKNQFMSCIYCATVWYGPPVTRFEHSSNKMHLYMMKSRDFLKLELASGVNYFLKNFEQKASDMVLNADLVQSKEEDKVQLIKCLEDTVKNTYPNVKAHAFGSRISGTGFLDSDIDIFLDCEGNTYKGDNTTYCQKLYFTNVEQCIRNKPEYWEVIELLPNSRTPIIKLYHRDTEIKCDISFSNGLSVENTKLLRCFNNKSPLCRKMILFLKKWLSLCGLSGPWNISSYSLAWCVIFYLQKEHKVFPSIASLIEKKNQSHIVAGWETGVSYDFTINSTSVTFKDILIGFFDYYAKFNYMDNVICPLLADVVLKRSFADWKCLSDKMRIYRAQLESEVKAKYFRIDSPLCLQDPFDLSYNITMAVQKLTLNRFRKYCEQSANVLRNI</sequence>
<dbReference type="GO" id="GO:0046872">
    <property type="term" value="F:metal ion binding"/>
    <property type="evidence" value="ECO:0007669"/>
    <property type="project" value="UniProtKB-KW"/>
</dbReference>
<evidence type="ECO:0000313" key="8">
    <source>
        <dbReference type="RefSeq" id="XP_015601694.1"/>
    </source>
</evidence>
<organism evidence="7 8">
    <name type="scientific">Cephus cinctus</name>
    <name type="common">Wheat stem sawfly</name>
    <dbReference type="NCBI Taxonomy" id="211228"/>
    <lineage>
        <taxon>Eukaryota</taxon>
        <taxon>Metazoa</taxon>
        <taxon>Ecdysozoa</taxon>
        <taxon>Arthropoda</taxon>
        <taxon>Hexapoda</taxon>
        <taxon>Insecta</taxon>
        <taxon>Pterygota</taxon>
        <taxon>Neoptera</taxon>
        <taxon>Endopterygota</taxon>
        <taxon>Hymenoptera</taxon>
        <taxon>Cephoidea</taxon>
        <taxon>Cephidae</taxon>
        <taxon>Cephus</taxon>
    </lineage>
</organism>
<dbReference type="InterPro" id="IPR002058">
    <property type="entry name" value="PAP_assoc"/>
</dbReference>
<dbReference type="InterPro" id="IPR013087">
    <property type="entry name" value="Znf_C2H2_type"/>
</dbReference>
<name>A0AAJ7FPC0_CEPCN</name>
<evidence type="ECO:0000256" key="3">
    <source>
        <dbReference type="ARBA" id="ARBA00022679"/>
    </source>
</evidence>
<dbReference type="GO" id="GO:0031123">
    <property type="term" value="P:RNA 3'-end processing"/>
    <property type="evidence" value="ECO:0007669"/>
    <property type="project" value="TreeGrafter"/>
</dbReference>
<comment type="cofactor">
    <cofactor evidence="1">
        <name>Mn(2+)</name>
        <dbReference type="ChEBI" id="CHEBI:29035"/>
    </cofactor>
</comment>
<dbReference type="GO" id="GO:1990817">
    <property type="term" value="F:poly(A) RNA polymerase activity"/>
    <property type="evidence" value="ECO:0007669"/>
    <property type="project" value="UniProtKB-ARBA"/>
</dbReference>
<dbReference type="InterPro" id="IPR054708">
    <property type="entry name" value="MTPAP-like_central"/>
</dbReference>
<dbReference type="GeneID" id="107270837"/>
<dbReference type="GO" id="GO:0050265">
    <property type="term" value="F:RNA uridylyltransferase activity"/>
    <property type="evidence" value="ECO:0007669"/>
    <property type="project" value="TreeGrafter"/>
</dbReference>
<dbReference type="Proteomes" id="UP000694920">
    <property type="component" value="Unplaced"/>
</dbReference>
<dbReference type="CDD" id="cd05402">
    <property type="entry name" value="NT_PAP_TUTase"/>
    <property type="match status" value="1"/>
</dbReference>
<dbReference type="Gene3D" id="3.30.460.10">
    <property type="entry name" value="Beta Polymerase, domain 2"/>
    <property type="match status" value="1"/>
</dbReference>
<keyword evidence="4" id="KW-0479">Metal-binding</keyword>
<keyword evidence="3" id="KW-0808">Transferase</keyword>
<evidence type="ECO:0000256" key="5">
    <source>
        <dbReference type="ARBA" id="ARBA00022842"/>
    </source>
</evidence>
<dbReference type="PROSITE" id="PS00028">
    <property type="entry name" value="ZINC_FINGER_C2H2_1"/>
    <property type="match status" value="1"/>
</dbReference>
<dbReference type="SUPFAM" id="SSF81631">
    <property type="entry name" value="PAP/OAS1 substrate-binding domain"/>
    <property type="match status" value="1"/>
</dbReference>
<dbReference type="RefSeq" id="XP_015601694.1">
    <property type="nucleotide sequence ID" value="XM_015746208.2"/>
</dbReference>
<evidence type="ECO:0000256" key="2">
    <source>
        <dbReference type="ARBA" id="ARBA00001946"/>
    </source>
</evidence>
<evidence type="ECO:0000256" key="4">
    <source>
        <dbReference type="ARBA" id="ARBA00022723"/>
    </source>
</evidence>
<dbReference type="InterPro" id="IPR043519">
    <property type="entry name" value="NT_sf"/>
</dbReference>
<dbReference type="KEGG" id="ccin:107270837"/>
<feature type="domain" description="C2H2-type" evidence="6">
    <location>
        <begin position="126"/>
        <end position="148"/>
    </location>
</feature>
<proteinExistence type="predicted"/>
<dbReference type="Gene3D" id="1.10.1410.10">
    <property type="match status" value="1"/>
</dbReference>
<accession>A0AAJ7FPC0</accession>
<comment type="cofactor">
    <cofactor evidence="2">
        <name>Mg(2+)</name>
        <dbReference type="ChEBI" id="CHEBI:18420"/>
    </cofactor>
</comment>
<reference evidence="8" key="1">
    <citation type="submission" date="2025-08" db="UniProtKB">
        <authorList>
            <consortium name="RefSeq"/>
        </authorList>
    </citation>
    <scope>IDENTIFICATION</scope>
</reference>
<dbReference type="Pfam" id="PF03828">
    <property type="entry name" value="PAP_assoc"/>
    <property type="match status" value="1"/>
</dbReference>
<dbReference type="PANTHER" id="PTHR12271:SF66">
    <property type="entry name" value="TERMINAL URIDYLYLTRANSFERASE TAILOR"/>
    <property type="match status" value="1"/>
</dbReference>
<gene>
    <name evidence="8" type="primary">LOC107270837</name>
</gene>
<keyword evidence="7" id="KW-1185">Reference proteome</keyword>
<dbReference type="AlphaFoldDB" id="A0AAJ7FPC0"/>
<evidence type="ECO:0000259" key="6">
    <source>
        <dbReference type="PROSITE" id="PS00028"/>
    </source>
</evidence>
<dbReference type="Pfam" id="PF22600">
    <property type="entry name" value="MTPAP-like_central"/>
    <property type="match status" value="1"/>
</dbReference>
<evidence type="ECO:0000256" key="1">
    <source>
        <dbReference type="ARBA" id="ARBA00001936"/>
    </source>
</evidence>
<dbReference type="SUPFAM" id="SSF81301">
    <property type="entry name" value="Nucleotidyltransferase"/>
    <property type="match status" value="1"/>
</dbReference>
<dbReference type="PANTHER" id="PTHR12271">
    <property type="entry name" value="POLY A POLYMERASE CID PAP -RELATED"/>
    <property type="match status" value="1"/>
</dbReference>
<evidence type="ECO:0000313" key="7">
    <source>
        <dbReference type="Proteomes" id="UP000694920"/>
    </source>
</evidence>
<keyword evidence="5" id="KW-0460">Magnesium</keyword>